<proteinExistence type="predicted"/>
<evidence type="ECO:0000313" key="1">
    <source>
        <dbReference type="EMBL" id="GAA09916.1"/>
    </source>
</evidence>
<protein>
    <submittedName>
        <fullName evidence="1">Uncharacterized protein</fullName>
    </submittedName>
</protein>
<comment type="caution">
    <text evidence="1">The sequence shown here is derived from an EMBL/GenBank/DDBJ whole genome shotgun (WGS) entry which is preliminary data.</text>
</comment>
<name>F7VHS1_9PROT</name>
<organism evidence="1 2">
    <name type="scientific">Acetobacter tropicalis NBRC 101654</name>
    <dbReference type="NCBI Taxonomy" id="749388"/>
    <lineage>
        <taxon>Bacteria</taxon>
        <taxon>Pseudomonadati</taxon>
        <taxon>Pseudomonadota</taxon>
        <taxon>Alphaproteobacteria</taxon>
        <taxon>Acetobacterales</taxon>
        <taxon>Acetobacteraceae</taxon>
        <taxon>Acetobacter</taxon>
    </lineage>
</organism>
<dbReference type="Proteomes" id="UP000004319">
    <property type="component" value="Unassembled WGS sequence"/>
</dbReference>
<evidence type="ECO:0000313" key="2">
    <source>
        <dbReference type="Proteomes" id="UP000004319"/>
    </source>
</evidence>
<dbReference type="AlphaFoldDB" id="F7VHS1"/>
<reference evidence="1 2" key="1">
    <citation type="journal article" date="2011" name="Biochem. Biophys. Res. Commun.">
        <title>Increased number of Arginine-based salt bridges contributes to the thermotolerance of thermotolerant acetic acid bacteria, Acetobacter tropicalis SKU1100.</title>
        <authorList>
            <person name="Matsutani M."/>
            <person name="Hirakawa H."/>
            <person name="Nishikura M."/>
            <person name="Soemphol W."/>
            <person name="Ali I.A.I."/>
            <person name="Yakushi T."/>
            <person name="Matsushita K."/>
        </authorList>
    </citation>
    <scope>NUCLEOTIDE SEQUENCE [LARGE SCALE GENOMIC DNA]</scope>
    <source>
        <strain evidence="1 2">NBRC 101654</strain>
    </source>
</reference>
<sequence length="42" mass="4469">MTSVQITMQTAIENCPATRAFRNITALRPPDGILVAARIVAG</sequence>
<gene>
    <name evidence="1" type="ORF">ATPR_2920</name>
</gene>
<dbReference type="EMBL" id="BABS01000138">
    <property type="protein sequence ID" value="GAA09916.1"/>
    <property type="molecule type" value="Genomic_DNA"/>
</dbReference>
<accession>F7VHS1</accession>